<feature type="domain" description="Gelsolin-like" evidence="14">
    <location>
        <begin position="1195"/>
        <end position="1266"/>
    </location>
</feature>
<dbReference type="GeneID" id="108615398"/>
<feature type="region of interest" description="Disordered" evidence="13">
    <location>
        <begin position="236"/>
        <end position="345"/>
    </location>
</feature>
<evidence type="ECO:0000256" key="5">
    <source>
        <dbReference type="ARBA" id="ARBA00022448"/>
    </source>
</evidence>
<keyword evidence="12" id="KW-0968">Cytoplasmic vesicle</keyword>
<dbReference type="InterPro" id="IPR012990">
    <property type="entry name" value="Beta-sandwich_Sec23_24"/>
</dbReference>
<feature type="compositionally biased region" description="Polar residues" evidence="13">
    <location>
        <begin position="212"/>
        <end position="223"/>
    </location>
</feature>
<evidence type="ECO:0000256" key="1">
    <source>
        <dbReference type="ARBA" id="ARBA00004299"/>
    </source>
</evidence>
<keyword evidence="8" id="KW-0931">ER-Golgi transport</keyword>
<feature type="compositionally biased region" description="Low complexity" evidence="13">
    <location>
        <begin position="268"/>
        <end position="283"/>
    </location>
</feature>
<feature type="compositionally biased region" description="Polar residues" evidence="13">
    <location>
        <begin position="84"/>
        <end position="96"/>
    </location>
</feature>
<gene>
    <name evidence="20 21 22" type="primary">LOC108615398</name>
</gene>
<feature type="domain" description="Sec23/Sec24 helical" evidence="17">
    <location>
        <begin position="1055"/>
        <end position="1158"/>
    </location>
</feature>
<dbReference type="SUPFAM" id="SSF82919">
    <property type="entry name" value="Zn-finger domain of Sec23/24"/>
    <property type="match status" value="1"/>
</dbReference>
<dbReference type="SUPFAM" id="SSF82754">
    <property type="entry name" value="C-terminal, gelsolin-like domain of Sec23/24"/>
    <property type="match status" value="1"/>
</dbReference>
<evidence type="ECO:0000256" key="8">
    <source>
        <dbReference type="ARBA" id="ARBA00022892"/>
    </source>
</evidence>
<dbReference type="Pfam" id="PF04815">
    <property type="entry name" value="Sec23_helical"/>
    <property type="match status" value="1"/>
</dbReference>
<keyword evidence="10" id="KW-0333">Golgi apparatus</keyword>
<dbReference type="PANTHER" id="PTHR13803:SF39">
    <property type="entry name" value="SECRETORY 24AB, ISOFORM A"/>
    <property type="match status" value="1"/>
</dbReference>
<evidence type="ECO:0000256" key="11">
    <source>
        <dbReference type="ARBA" id="ARBA00023136"/>
    </source>
</evidence>
<dbReference type="Pfam" id="PF00626">
    <property type="entry name" value="Gelsolin"/>
    <property type="match status" value="1"/>
</dbReference>
<dbReference type="InterPro" id="IPR041742">
    <property type="entry name" value="Sec24-like_trunk_dom"/>
</dbReference>
<reference evidence="19" key="2">
    <citation type="journal article" date="2016" name="G3 (Bethesda)">
        <title>Genome Evolution in Three Species of Cactophilic Drosophila.</title>
        <authorList>
            <person name="Sanchez-Flores A."/>
            <person name="Penazola F."/>
            <person name="Carpinteyro-Ponce J."/>
            <person name="Nazario-Yepiz N."/>
            <person name="Abreu-Goodger C."/>
            <person name="Machado C.A."/>
            <person name="Markow T.A."/>
        </authorList>
    </citation>
    <scope>NUCLEOTIDE SEQUENCE [LARGE SCALE GENOMIC DNA]</scope>
</reference>
<feature type="compositionally biased region" description="Low complexity" evidence="13">
    <location>
        <begin position="21"/>
        <end position="57"/>
    </location>
</feature>
<dbReference type="InterPro" id="IPR036175">
    <property type="entry name" value="Sec23/24_helical_dom_sf"/>
</dbReference>
<evidence type="ECO:0000256" key="9">
    <source>
        <dbReference type="ARBA" id="ARBA00022927"/>
    </source>
</evidence>
<dbReference type="InterPro" id="IPR036465">
    <property type="entry name" value="vWFA_dom_sf"/>
</dbReference>
<dbReference type="InterPro" id="IPR007123">
    <property type="entry name" value="Gelsolin-like_dom"/>
</dbReference>
<evidence type="ECO:0000313" key="21">
    <source>
        <dbReference type="RefSeq" id="XP_017865340.1"/>
    </source>
</evidence>
<feature type="compositionally biased region" description="Pro residues" evidence="13">
    <location>
        <begin position="58"/>
        <end position="75"/>
    </location>
</feature>
<comment type="subcellular location">
    <subcellularLocation>
        <location evidence="1">Cytoplasmic vesicle</location>
        <location evidence="1">COPII-coated vesicle membrane</location>
        <topology evidence="1">Peripheral membrane protein</topology>
        <orientation evidence="1">Cytoplasmic side</orientation>
    </subcellularLocation>
    <subcellularLocation>
        <location evidence="3">Endoplasmic reticulum membrane</location>
        <topology evidence="3">Peripheral membrane protein</topology>
        <orientation evidence="3">Cytoplasmic side</orientation>
    </subcellularLocation>
    <subcellularLocation>
        <location evidence="2">Golgi apparatus membrane</location>
    </subcellularLocation>
</comment>
<evidence type="ECO:0000313" key="19">
    <source>
        <dbReference type="Proteomes" id="UP000694904"/>
    </source>
</evidence>
<evidence type="ECO:0000256" key="4">
    <source>
        <dbReference type="ARBA" id="ARBA00008334"/>
    </source>
</evidence>
<dbReference type="SUPFAM" id="SSF81811">
    <property type="entry name" value="Helical domain of Sec23/24"/>
    <property type="match status" value="1"/>
</dbReference>
<feature type="domain" description="Sec23/Sec24 beta-sandwich" evidence="18">
    <location>
        <begin position="960"/>
        <end position="1044"/>
    </location>
</feature>
<evidence type="ECO:0000259" key="16">
    <source>
        <dbReference type="Pfam" id="PF04811"/>
    </source>
</evidence>
<dbReference type="InterPro" id="IPR036174">
    <property type="entry name" value="Znf_Sec23_Sec24_sf"/>
</dbReference>
<name>A0ABM1PDQ3_DROAR</name>
<dbReference type="Gene3D" id="3.40.20.10">
    <property type="entry name" value="Severin"/>
    <property type="match status" value="1"/>
</dbReference>
<evidence type="ECO:0000256" key="13">
    <source>
        <dbReference type="SAM" id="MobiDB-lite"/>
    </source>
</evidence>
<comment type="similarity">
    <text evidence="4">Belongs to the SEC23/SEC24 family. SEC24 subfamily.</text>
</comment>
<feature type="compositionally biased region" description="Low complexity" evidence="13">
    <location>
        <begin position="145"/>
        <end position="181"/>
    </location>
</feature>
<evidence type="ECO:0000256" key="6">
    <source>
        <dbReference type="ARBA" id="ARBA00022490"/>
    </source>
</evidence>
<evidence type="ECO:0000259" key="17">
    <source>
        <dbReference type="Pfam" id="PF04815"/>
    </source>
</evidence>
<dbReference type="CDD" id="cd01479">
    <property type="entry name" value="Sec24-like"/>
    <property type="match status" value="1"/>
</dbReference>
<dbReference type="SUPFAM" id="SSF81995">
    <property type="entry name" value="beta-sandwich domain of Sec23/24"/>
    <property type="match status" value="1"/>
</dbReference>
<keyword evidence="7" id="KW-0256">Endoplasmic reticulum</keyword>
<evidence type="ECO:0000256" key="10">
    <source>
        <dbReference type="ARBA" id="ARBA00023034"/>
    </source>
</evidence>
<reference evidence="20 21" key="3">
    <citation type="submission" date="2025-05" db="UniProtKB">
        <authorList>
            <consortium name="RefSeq"/>
        </authorList>
    </citation>
    <scope>IDENTIFICATION</scope>
    <source>
        <tissue evidence="20 21">Whole organism</tissue>
    </source>
</reference>
<feature type="compositionally biased region" description="Basic and acidic residues" evidence="13">
    <location>
        <begin position="867"/>
        <end position="881"/>
    </location>
</feature>
<keyword evidence="9" id="KW-0653">Protein transport</keyword>
<evidence type="ECO:0000256" key="7">
    <source>
        <dbReference type="ARBA" id="ARBA00022824"/>
    </source>
</evidence>
<feature type="domain" description="Sec23/Sec24 trunk" evidence="16">
    <location>
        <begin position="718"/>
        <end position="954"/>
    </location>
</feature>
<protein>
    <submittedName>
        <fullName evidence="20 21">Protein transport protein Sec24A</fullName>
    </submittedName>
</protein>
<dbReference type="Gene3D" id="2.60.40.1670">
    <property type="entry name" value="beta-sandwich domain of Sec23/24"/>
    <property type="match status" value="1"/>
</dbReference>
<evidence type="ECO:0000256" key="12">
    <source>
        <dbReference type="ARBA" id="ARBA00023329"/>
    </source>
</evidence>
<keyword evidence="6" id="KW-0963">Cytoplasm</keyword>
<dbReference type="Proteomes" id="UP000694904">
    <property type="component" value="Chromosome 5"/>
</dbReference>
<dbReference type="InterPro" id="IPR006895">
    <property type="entry name" value="Znf_Sec23_Sec24"/>
</dbReference>
<evidence type="ECO:0000313" key="20">
    <source>
        <dbReference type="RefSeq" id="XP_017865339.1"/>
    </source>
</evidence>
<accession>A0ABM1PDQ3</accession>
<feature type="region of interest" description="Disordered" evidence="13">
    <location>
        <begin position="366"/>
        <end position="431"/>
    </location>
</feature>
<feature type="compositionally biased region" description="Polar residues" evidence="13">
    <location>
        <begin position="323"/>
        <end position="341"/>
    </location>
</feature>
<proteinExistence type="inferred from homology"/>
<feature type="region of interest" description="Disordered" evidence="13">
    <location>
        <begin position="447"/>
        <end position="548"/>
    </location>
</feature>
<evidence type="ECO:0000259" key="15">
    <source>
        <dbReference type="Pfam" id="PF04810"/>
    </source>
</evidence>
<dbReference type="Pfam" id="PF04810">
    <property type="entry name" value="zf-Sec23_Sec24"/>
    <property type="match status" value="1"/>
</dbReference>
<dbReference type="RefSeq" id="XP_017865341.1">
    <property type="nucleotide sequence ID" value="XM_018009852.1"/>
</dbReference>
<keyword evidence="5" id="KW-0813">Transport</keyword>
<dbReference type="InterPro" id="IPR036180">
    <property type="entry name" value="Gelsolin-like_dom_sf"/>
</dbReference>
<evidence type="ECO:0000259" key="18">
    <source>
        <dbReference type="Pfam" id="PF08033"/>
    </source>
</evidence>
<feature type="compositionally biased region" description="Polar residues" evidence="13">
    <location>
        <begin position="236"/>
        <end position="261"/>
    </location>
</feature>
<evidence type="ECO:0000259" key="14">
    <source>
        <dbReference type="Pfam" id="PF00626"/>
    </source>
</evidence>
<dbReference type="InterPro" id="IPR006896">
    <property type="entry name" value="Sec23/24_trunk_dom"/>
</dbReference>
<keyword evidence="11" id="KW-0472">Membrane</keyword>
<dbReference type="RefSeq" id="XP_017865339.1">
    <property type="nucleotide sequence ID" value="XM_018009850.1"/>
</dbReference>
<keyword evidence="19" id="KW-1185">Reference proteome</keyword>
<organism evidence="19 20">
    <name type="scientific">Drosophila arizonae</name>
    <name type="common">Fruit fly</name>
    <dbReference type="NCBI Taxonomy" id="7263"/>
    <lineage>
        <taxon>Eukaryota</taxon>
        <taxon>Metazoa</taxon>
        <taxon>Ecdysozoa</taxon>
        <taxon>Arthropoda</taxon>
        <taxon>Hexapoda</taxon>
        <taxon>Insecta</taxon>
        <taxon>Pterygota</taxon>
        <taxon>Neoptera</taxon>
        <taxon>Endopterygota</taxon>
        <taxon>Diptera</taxon>
        <taxon>Brachycera</taxon>
        <taxon>Muscomorpha</taxon>
        <taxon>Ephydroidea</taxon>
        <taxon>Drosophilidae</taxon>
        <taxon>Drosophila</taxon>
    </lineage>
</organism>
<dbReference type="SUPFAM" id="SSF53300">
    <property type="entry name" value="vWA-like"/>
    <property type="match status" value="1"/>
</dbReference>
<evidence type="ECO:0000256" key="3">
    <source>
        <dbReference type="ARBA" id="ARBA00004397"/>
    </source>
</evidence>
<feature type="compositionally biased region" description="Polar residues" evidence="13">
    <location>
        <begin position="460"/>
        <end position="469"/>
    </location>
</feature>
<dbReference type="Gene3D" id="2.30.30.380">
    <property type="entry name" value="Zn-finger domain of Sec23/24"/>
    <property type="match status" value="1"/>
</dbReference>
<dbReference type="Pfam" id="PF04811">
    <property type="entry name" value="Sec23_trunk"/>
    <property type="match status" value="1"/>
</dbReference>
<dbReference type="Pfam" id="PF08033">
    <property type="entry name" value="Sec23_BS"/>
    <property type="match status" value="1"/>
</dbReference>
<dbReference type="PANTHER" id="PTHR13803">
    <property type="entry name" value="SEC24-RELATED PROTEIN"/>
    <property type="match status" value="1"/>
</dbReference>
<feature type="region of interest" description="Disordered" evidence="13">
    <location>
        <begin position="862"/>
        <end position="881"/>
    </location>
</feature>
<evidence type="ECO:0000256" key="2">
    <source>
        <dbReference type="ARBA" id="ARBA00004394"/>
    </source>
</evidence>
<dbReference type="InterPro" id="IPR006900">
    <property type="entry name" value="Sec23/24_helical_dom"/>
</dbReference>
<evidence type="ECO:0000313" key="22">
    <source>
        <dbReference type="RefSeq" id="XP_017865341.1"/>
    </source>
</evidence>
<dbReference type="Gene3D" id="3.40.50.410">
    <property type="entry name" value="von Willebrand factor, type A domain"/>
    <property type="match status" value="1"/>
</dbReference>
<sequence>MSAYNTNFVPAASNGSLVNGQQQLQQQQQQQQLHQQQQLQQQQLYVQQQQQQQQQPPSQQPPPQQQQKLLPPPKPLNQFQQQPTQYPINATPSGNAQLPPPPQFNSNVMSKFLPPAMSNGPAAAPPATTPLSNLPAHLRPPTLNGPTPVTSTTTTVAGAAAAAPGTPVTNGSNGALSANSSRTASPGLVNADSARPQYAAAPLGSYAPKPAQQVQGPPVSAQQSFTGQLPVTLATSGTMTPQLSGSQMVSTMSQAGSTMLTSPPPPTQQQQQQQQQQQPKLQQSATQVSNLTSSMQSMSMNPNPLNGPGSGQSLARKDYRGVSSLSGSAQQLQTSSANTLLAGSGPAPSLPNSMAAMVPPFNANAPSNKSQASVFGGGVTPAPKLATRPMPPTEQKLPYGVPAPAPAGPEPNNNAPRAAQPGMPPAAQRPPLWQSGVAAMPANAMMQSAPQGFMPPPLPTSQNMPSQVQLPPFGPPPTADRPQQQQQQQQQQYPQQQPQQHPQQQPQQYPYKQAFPPQQQQQQLPAPGVFGAQQQQHSNAPLQYQAQQQPLSVAQQGFSRLWGQDTIDLMQNRHILSPATIAPPKVVLHNQFHESINCSGSIIRCTLTKIPESNSLLQKSRLPLGIVIHPFRDVNSLPVIQCVNIVRCRLCRTYINPFVYFVDSKMWKCNLCYRVNELPEDFQFDPATKTYGDVTRRPEVRSSTIEFIAPSEYMLRPPQPAMYLFLFDVSIIAQQSGYLETACSVLNRHLDEMPGDARTQVGFLCYDSFVHFYSMAEGLNQPHEMTLLDIDDPFLPRPDSLLVNLKECKELVRDLLKQLPKRFAHTHDPGSALGAALQVAFKLMQASGGRITVFQSCLPNKGPGALEPREDPNNRSAKDVPHLNPATDFYKRFALECSGYQIAVDLFLMNQQYSDMATISGVSKHSGGCVHHFPLFQKTKQHMVDSFKHCFKRYLTRKIGFEAVMRLRCTRGLQVHTFHGNFFVRSTDLLSLPNVNPDAGYGMQISYEESLTDVKTICFQAALLYTNSEGERRIRVHTICLPVTASLPEVMHSADTEAIIGLLSKMAVDRSTTSSLSDARDAFINATIDVFNAFKIAQNLPSGQSGQLIAPRSLALLPLYILALLKHPAFRVGTSTRLDDRVFAMDNMKTLPLDQLMKYIYPELYKIDALVYHVRNSNISSTQDDDYDDDELLPEMQRLQLSAEHLDSRSIFLMDCGTLIMIYVGLNVPTDVLEALLGIRSTAELPDYVYGLPNVVSAESDALKRFIMRLNYDKPYPPLVQIIRDTSTAKAQFIERLTDDRSESSLSYYEFLQHIRAQVK</sequence>
<feature type="compositionally biased region" description="Low complexity" evidence="13">
    <location>
        <begin position="410"/>
        <end position="421"/>
    </location>
</feature>
<dbReference type="InterPro" id="IPR050550">
    <property type="entry name" value="SEC23_SEC24_subfamily"/>
</dbReference>
<feature type="region of interest" description="Disordered" evidence="13">
    <location>
        <begin position="19"/>
        <end position="223"/>
    </location>
</feature>
<reference evidence="19" key="1">
    <citation type="journal article" date="1997" name="Nucleic Acids Res.">
        <title>tRNAscan-SE: a program for improved detection of transfer RNA genes in genomic sequence.</title>
        <authorList>
            <person name="Lowe T.M."/>
            <person name="Eddy S.R."/>
        </authorList>
    </citation>
    <scope>NUCLEOTIDE SEQUENCE [LARGE SCALE GENOMIC DNA]</scope>
</reference>
<dbReference type="RefSeq" id="XP_017865340.1">
    <property type="nucleotide sequence ID" value="XM_018009851.1"/>
</dbReference>
<dbReference type="InterPro" id="IPR029006">
    <property type="entry name" value="ADF-H/Gelsolin-like_dom_sf"/>
</dbReference>
<feature type="compositionally biased region" description="Low complexity" evidence="13">
    <location>
        <begin position="480"/>
        <end position="527"/>
    </location>
</feature>
<dbReference type="Gene3D" id="1.20.120.730">
    <property type="entry name" value="Sec23/Sec24 helical domain"/>
    <property type="match status" value="1"/>
</dbReference>
<feature type="domain" description="Zinc finger Sec23/Sec24-type" evidence="15">
    <location>
        <begin position="645"/>
        <end position="681"/>
    </location>
</feature>